<dbReference type="PANTHER" id="PTHR34512">
    <property type="entry name" value="CELL SURFACE PROTEIN"/>
    <property type="match status" value="1"/>
</dbReference>
<name>A0A518DXG9_9BACT</name>
<dbReference type="Gene3D" id="2.40.10.480">
    <property type="match status" value="1"/>
</dbReference>
<dbReference type="InterPro" id="IPR002372">
    <property type="entry name" value="PQQ_rpt_dom"/>
</dbReference>
<dbReference type="SUPFAM" id="SSF50998">
    <property type="entry name" value="Quinoprotein alcohol dehydrogenase-like"/>
    <property type="match status" value="1"/>
</dbReference>
<dbReference type="PANTHER" id="PTHR34512:SF30">
    <property type="entry name" value="OUTER MEMBRANE PROTEIN ASSEMBLY FACTOR BAMB"/>
    <property type="match status" value="1"/>
</dbReference>
<dbReference type="Gene3D" id="2.130.10.10">
    <property type="entry name" value="YVTN repeat-like/Quinoprotein amine dehydrogenase"/>
    <property type="match status" value="1"/>
</dbReference>
<dbReference type="Proteomes" id="UP000317648">
    <property type="component" value="Chromosome"/>
</dbReference>
<dbReference type="KEGG" id="lcre:Pla8534_43570"/>
<feature type="domain" description="Pyrrolo-quinoline quinone repeat" evidence="1">
    <location>
        <begin position="151"/>
        <end position="332"/>
    </location>
</feature>
<dbReference type="InterPro" id="IPR011047">
    <property type="entry name" value="Quinoprotein_ADH-like_sf"/>
</dbReference>
<dbReference type="RefSeq" id="WP_197442440.1">
    <property type="nucleotide sequence ID" value="NZ_CP036433.1"/>
</dbReference>
<dbReference type="AlphaFoldDB" id="A0A518DXG9"/>
<evidence type="ECO:0000313" key="2">
    <source>
        <dbReference type="EMBL" id="QDU96536.1"/>
    </source>
</evidence>
<organism evidence="2 3">
    <name type="scientific">Lignipirellula cremea</name>
    <dbReference type="NCBI Taxonomy" id="2528010"/>
    <lineage>
        <taxon>Bacteria</taxon>
        <taxon>Pseudomonadati</taxon>
        <taxon>Planctomycetota</taxon>
        <taxon>Planctomycetia</taxon>
        <taxon>Pirellulales</taxon>
        <taxon>Pirellulaceae</taxon>
        <taxon>Lignipirellula</taxon>
    </lineage>
</organism>
<keyword evidence="3" id="KW-1185">Reference proteome</keyword>
<gene>
    <name evidence="2" type="primary">bamB_6</name>
    <name evidence="2" type="ORF">Pla8534_43570</name>
</gene>
<evidence type="ECO:0000259" key="1">
    <source>
        <dbReference type="Pfam" id="PF13360"/>
    </source>
</evidence>
<sequence>MTTRLIAQVLLLFVILLGGGFAGADDSIAWPQVNGPFGNFNPRRYDLRLVDDLSQARQRWVSEYRDLGFAKGSSSGYVRHLTEADTHPGAASGLIVADGKVFASSFRPAGDVWAEKLPHLTQDKNREYLADEKTAAVLRRNAAILADDLTVAIDLKTGKTVWEAVEAGRGLNRYSGKRNHFGVTPAWHDGRVFTMGTTGMVYCYDAATGRKLWEDESGVLVKLSEAEKEKLLRERNGFADGGGRSASLVVADGVLVVPQFTGGHTIPLRGVDIDSGKTLWEVADATCRYATPAVWSHQGRQYVLCANIGQHGKPASSQLRLIDPKSGRVLWTVDGLEPTWYPLSPSESHVLVNVTSAHFNPKKQQESWGLMAAYRLSPEMAERLWTMPDKPQFWFENHFDICCMRRVAIRDGRVYFFSQGHTLDPAVTSRFFSILDEATGKVLHTSDAISGSPQFWVVEDRLLVIPDAAHSDRSTLETYTTDPADFRKLGESWKPPHENTTAYEVFIESPYAGGLLVMRNRQGQVVCYDLSRE</sequence>
<accession>A0A518DXG9</accession>
<evidence type="ECO:0000313" key="3">
    <source>
        <dbReference type="Proteomes" id="UP000317648"/>
    </source>
</evidence>
<dbReference type="InterPro" id="IPR015943">
    <property type="entry name" value="WD40/YVTN_repeat-like_dom_sf"/>
</dbReference>
<protein>
    <submittedName>
        <fullName evidence="2">Outer membrane protein assembly factor BamB</fullName>
    </submittedName>
</protein>
<reference evidence="2 3" key="1">
    <citation type="submission" date="2019-02" db="EMBL/GenBank/DDBJ databases">
        <title>Deep-cultivation of Planctomycetes and their phenomic and genomic characterization uncovers novel biology.</title>
        <authorList>
            <person name="Wiegand S."/>
            <person name="Jogler M."/>
            <person name="Boedeker C."/>
            <person name="Pinto D."/>
            <person name="Vollmers J."/>
            <person name="Rivas-Marin E."/>
            <person name="Kohn T."/>
            <person name="Peeters S.H."/>
            <person name="Heuer A."/>
            <person name="Rast P."/>
            <person name="Oberbeckmann S."/>
            <person name="Bunk B."/>
            <person name="Jeske O."/>
            <person name="Meyerdierks A."/>
            <person name="Storesund J.E."/>
            <person name="Kallscheuer N."/>
            <person name="Luecker S."/>
            <person name="Lage O.M."/>
            <person name="Pohl T."/>
            <person name="Merkel B.J."/>
            <person name="Hornburger P."/>
            <person name="Mueller R.-W."/>
            <person name="Bruemmer F."/>
            <person name="Labrenz M."/>
            <person name="Spormann A.M."/>
            <person name="Op den Camp H."/>
            <person name="Overmann J."/>
            <person name="Amann R."/>
            <person name="Jetten M.S.M."/>
            <person name="Mascher T."/>
            <person name="Medema M.H."/>
            <person name="Devos D.P."/>
            <person name="Kaster A.-K."/>
            <person name="Ovreas L."/>
            <person name="Rohde M."/>
            <person name="Galperin M.Y."/>
            <person name="Jogler C."/>
        </authorList>
    </citation>
    <scope>NUCLEOTIDE SEQUENCE [LARGE SCALE GENOMIC DNA]</scope>
    <source>
        <strain evidence="2 3">Pla85_3_4</strain>
    </source>
</reference>
<proteinExistence type="predicted"/>
<dbReference type="EMBL" id="CP036433">
    <property type="protein sequence ID" value="QDU96536.1"/>
    <property type="molecule type" value="Genomic_DNA"/>
</dbReference>
<dbReference type="Pfam" id="PF13360">
    <property type="entry name" value="PQQ_2"/>
    <property type="match status" value="1"/>
</dbReference>